<dbReference type="EMBL" id="CP113432">
    <property type="protein sequence ID" value="WAI49559.1"/>
    <property type="molecule type" value="Genomic_DNA"/>
</dbReference>
<evidence type="ECO:0000313" key="1">
    <source>
        <dbReference type="EMBL" id="WAI49559.1"/>
    </source>
</evidence>
<accession>A0ABY6ZXQ0</accession>
<organism evidence="1 2">
    <name type="scientific">Pseudomonas triclosanedens</name>
    <dbReference type="NCBI Taxonomy" id="2961893"/>
    <lineage>
        <taxon>Bacteria</taxon>
        <taxon>Pseudomonadati</taxon>
        <taxon>Pseudomonadota</taxon>
        <taxon>Gammaproteobacteria</taxon>
        <taxon>Pseudomonadales</taxon>
        <taxon>Pseudomonadaceae</taxon>
        <taxon>Pseudomonas</taxon>
    </lineage>
</organism>
<proteinExistence type="predicted"/>
<sequence>MTAFQIRIDATSIELFDAAEDRQSSARSALLLLASSDNLPSGDLLARTLSGVELLLAEAAQLYDAARRQS</sequence>
<evidence type="ECO:0000313" key="2">
    <source>
        <dbReference type="Proteomes" id="UP001163624"/>
    </source>
</evidence>
<gene>
    <name evidence="1" type="ORF">OU419_28180</name>
</gene>
<reference evidence="1" key="1">
    <citation type="submission" date="2022-11" db="EMBL/GenBank/DDBJ databases">
        <title>Pseudomonas triclosanedens sp. nov., a triclosan degrader isolated from activated sludge.</title>
        <authorList>
            <person name="Yin Y."/>
            <person name="Lu Z."/>
        </authorList>
    </citation>
    <scope>NUCLEOTIDE SEQUENCE</scope>
    <source>
        <strain evidence="1">ZM23</strain>
    </source>
</reference>
<protein>
    <submittedName>
        <fullName evidence="1">Uncharacterized protein</fullName>
    </submittedName>
</protein>
<name>A0ABY6ZXQ0_9PSED</name>
<dbReference type="RefSeq" id="WP_254469572.1">
    <property type="nucleotide sequence ID" value="NZ_CP113432.1"/>
</dbReference>
<keyword evidence="2" id="KW-1185">Reference proteome</keyword>
<dbReference type="Proteomes" id="UP001163624">
    <property type="component" value="Chromosome"/>
</dbReference>